<protein>
    <submittedName>
        <fullName evidence="2">Acyl carrier protein</fullName>
    </submittedName>
</protein>
<gene>
    <name evidence="2" type="ORF">K5L01_14575</name>
</gene>
<organism evidence="2 3">
    <name type="scientific">Stenotrophomonas mori</name>
    <dbReference type="NCBI Taxonomy" id="2871096"/>
    <lineage>
        <taxon>Bacteria</taxon>
        <taxon>Pseudomonadati</taxon>
        <taxon>Pseudomonadota</taxon>
        <taxon>Gammaproteobacteria</taxon>
        <taxon>Lysobacterales</taxon>
        <taxon>Lysobacteraceae</taxon>
        <taxon>Stenotrophomonas</taxon>
    </lineage>
</organism>
<keyword evidence="3" id="KW-1185">Reference proteome</keyword>
<dbReference type="SUPFAM" id="SSF47336">
    <property type="entry name" value="ACP-like"/>
    <property type="match status" value="1"/>
</dbReference>
<dbReference type="InterPro" id="IPR036736">
    <property type="entry name" value="ACP-like_sf"/>
</dbReference>
<dbReference type="InterPro" id="IPR009081">
    <property type="entry name" value="PP-bd_ACP"/>
</dbReference>
<name>A0ABT0SKS4_9GAMM</name>
<evidence type="ECO:0000313" key="3">
    <source>
        <dbReference type="Proteomes" id="UP001431235"/>
    </source>
</evidence>
<evidence type="ECO:0000313" key="2">
    <source>
        <dbReference type="EMBL" id="MCL7715867.1"/>
    </source>
</evidence>
<feature type="domain" description="Carrier" evidence="1">
    <location>
        <begin position="1"/>
        <end position="76"/>
    </location>
</feature>
<dbReference type="PROSITE" id="PS50075">
    <property type="entry name" value="CARRIER"/>
    <property type="match status" value="1"/>
</dbReference>
<dbReference type="Pfam" id="PF00550">
    <property type="entry name" value="PP-binding"/>
    <property type="match status" value="1"/>
</dbReference>
<dbReference type="Proteomes" id="UP001431235">
    <property type="component" value="Unassembled WGS sequence"/>
</dbReference>
<proteinExistence type="predicted"/>
<comment type="caution">
    <text evidence="2">The sequence shown here is derived from an EMBL/GenBank/DDBJ whole genome shotgun (WGS) entry which is preliminary data.</text>
</comment>
<accession>A0ABT0SKS4</accession>
<dbReference type="EMBL" id="JAIKTS010000007">
    <property type="protein sequence ID" value="MCL7715867.1"/>
    <property type="molecule type" value="Genomic_DNA"/>
</dbReference>
<reference evidence="2 3" key="1">
    <citation type="submission" date="2021-08" db="EMBL/GenBank/DDBJ databases">
        <title>Novel members of of the genus Stenotrophomonas from differernt environment.</title>
        <authorList>
            <person name="Deng Y."/>
        </authorList>
    </citation>
    <scope>NUCLEOTIDE SEQUENCE [LARGE SCALE GENOMIC DNA]</scope>
    <source>
        <strain evidence="2 3">CPCC 101365</strain>
    </source>
</reference>
<evidence type="ECO:0000259" key="1">
    <source>
        <dbReference type="PROSITE" id="PS50075"/>
    </source>
</evidence>
<dbReference type="Gene3D" id="1.10.1200.10">
    <property type="entry name" value="ACP-like"/>
    <property type="match status" value="1"/>
</dbReference>
<sequence length="76" mass="8500">MSMLLEAKTLLSGCLFVPVEKIGDDDRLQTIKELDSLSFASIVVELESRIGHPVDPVELLELRSVRDVAGLLERHR</sequence>